<dbReference type="GO" id="GO:0004518">
    <property type="term" value="F:nuclease activity"/>
    <property type="evidence" value="ECO:0007669"/>
    <property type="project" value="UniProtKB-KW"/>
</dbReference>
<evidence type="ECO:0000313" key="10">
    <source>
        <dbReference type="EMBL" id="KAK5649473.1"/>
    </source>
</evidence>
<feature type="domain" description="Transposase Helix-turn-helix" evidence="9">
    <location>
        <begin position="91"/>
        <end position="131"/>
    </location>
</feature>
<keyword evidence="11" id="KW-1185">Reference proteome</keyword>
<dbReference type="EMBL" id="JAVRBK010000001">
    <property type="protein sequence ID" value="KAK5649473.1"/>
    <property type="molecule type" value="Genomic_DNA"/>
</dbReference>
<name>A0AAN7VSZ9_9COLE</name>
<keyword evidence="6" id="KW-0378">Hydrolase</keyword>
<evidence type="ECO:0000256" key="3">
    <source>
        <dbReference type="ARBA" id="ARBA00006958"/>
    </source>
</evidence>
<dbReference type="Proteomes" id="UP001329430">
    <property type="component" value="Chromosome 1"/>
</dbReference>
<organism evidence="10 11">
    <name type="scientific">Pyrocoelia pectoralis</name>
    <dbReference type="NCBI Taxonomy" id="417401"/>
    <lineage>
        <taxon>Eukaryota</taxon>
        <taxon>Metazoa</taxon>
        <taxon>Ecdysozoa</taxon>
        <taxon>Arthropoda</taxon>
        <taxon>Hexapoda</taxon>
        <taxon>Insecta</taxon>
        <taxon>Pterygota</taxon>
        <taxon>Neoptera</taxon>
        <taxon>Endopterygota</taxon>
        <taxon>Coleoptera</taxon>
        <taxon>Polyphaga</taxon>
        <taxon>Elateriformia</taxon>
        <taxon>Elateroidea</taxon>
        <taxon>Lampyridae</taxon>
        <taxon>Lampyrinae</taxon>
        <taxon>Pyrocoelia</taxon>
    </lineage>
</organism>
<evidence type="ECO:0000256" key="5">
    <source>
        <dbReference type="ARBA" id="ARBA00022723"/>
    </source>
</evidence>
<dbReference type="InterPro" id="IPR027806">
    <property type="entry name" value="HARBI1_dom"/>
</dbReference>
<comment type="similarity">
    <text evidence="3">Belongs to the HARBI1 family.</text>
</comment>
<evidence type="ECO:0000256" key="4">
    <source>
        <dbReference type="ARBA" id="ARBA00022722"/>
    </source>
</evidence>
<gene>
    <name evidence="10" type="ORF">RI129_000502</name>
</gene>
<dbReference type="GO" id="GO:0016787">
    <property type="term" value="F:hydrolase activity"/>
    <property type="evidence" value="ECO:0007669"/>
    <property type="project" value="UniProtKB-KW"/>
</dbReference>
<dbReference type="Pfam" id="PF13359">
    <property type="entry name" value="DDE_Tnp_4"/>
    <property type="match status" value="1"/>
</dbReference>
<feature type="domain" description="DDE Tnp4" evidence="8">
    <location>
        <begin position="172"/>
        <end position="336"/>
    </location>
</feature>
<evidence type="ECO:0000256" key="1">
    <source>
        <dbReference type="ARBA" id="ARBA00001968"/>
    </source>
</evidence>
<dbReference type="Pfam" id="PF13613">
    <property type="entry name" value="HTH_Tnp_4"/>
    <property type="match status" value="1"/>
</dbReference>
<comment type="cofactor">
    <cofactor evidence="1">
        <name>a divalent metal cation</name>
        <dbReference type="ChEBI" id="CHEBI:60240"/>
    </cofactor>
</comment>
<evidence type="ECO:0000259" key="8">
    <source>
        <dbReference type="Pfam" id="PF13359"/>
    </source>
</evidence>
<protein>
    <recommendedName>
        <fullName evidence="12">DDE Tnp4 domain-containing protein</fullName>
    </recommendedName>
</protein>
<dbReference type="PANTHER" id="PTHR22930">
    <property type="match status" value="1"/>
</dbReference>
<evidence type="ECO:0000256" key="2">
    <source>
        <dbReference type="ARBA" id="ARBA00004123"/>
    </source>
</evidence>
<sequence length="418" mass="48354">MDNDTMYLAFAGVLMCYAAVKVLKQRQVRRYKTRPINRGRHSTNYLYYEKMKQLDAPQFFKYTRMTVEAFEIILGIVKPYLKHQIRYDTISPEQRLIITLQYLSQGTSMQVLSWTFNIGITTVHKIIHETCAVIWDQLSPVYLKSPSTEKEWQDISHGFLQRWDMPHCLGAIDGKHVNIQAPPRSGSRYYNYKHNFSIVLLATCDSNYRFTFVDVGAYGSQSDGGVLKNSIFGKRLEEGGLNIPKPSYLPFTNITLPHFLVADEAFPLKEYIMRPYPGKQLLDKQRIFNYWLSRTRQTIENTFGLLVARWRILKTTITANVENVDNIVKAVVVLHNFCQKEVSSTSDLYCPAGFVDSNDRENGDWRKETPLPSVGRTGANIARKVVYQNRDILCDYFLSENGQISWQSEMINRGKLFN</sequence>
<keyword evidence="7" id="KW-0539">Nucleus</keyword>
<evidence type="ECO:0000256" key="7">
    <source>
        <dbReference type="ARBA" id="ARBA00023242"/>
    </source>
</evidence>
<dbReference type="PANTHER" id="PTHR22930:SF269">
    <property type="entry name" value="NUCLEASE HARBI1-LIKE PROTEIN"/>
    <property type="match status" value="1"/>
</dbReference>
<accession>A0AAN7VSZ9</accession>
<comment type="subcellular location">
    <subcellularLocation>
        <location evidence="2">Nucleus</location>
    </subcellularLocation>
</comment>
<dbReference type="InterPro" id="IPR045249">
    <property type="entry name" value="HARBI1-like"/>
</dbReference>
<proteinExistence type="inferred from homology"/>
<dbReference type="GO" id="GO:0046872">
    <property type="term" value="F:metal ion binding"/>
    <property type="evidence" value="ECO:0007669"/>
    <property type="project" value="UniProtKB-KW"/>
</dbReference>
<comment type="caution">
    <text evidence="10">The sequence shown here is derived from an EMBL/GenBank/DDBJ whole genome shotgun (WGS) entry which is preliminary data.</text>
</comment>
<evidence type="ECO:0008006" key="12">
    <source>
        <dbReference type="Google" id="ProtNLM"/>
    </source>
</evidence>
<keyword evidence="4" id="KW-0540">Nuclease</keyword>
<dbReference type="GO" id="GO:0005634">
    <property type="term" value="C:nucleus"/>
    <property type="evidence" value="ECO:0007669"/>
    <property type="project" value="UniProtKB-SubCell"/>
</dbReference>
<evidence type="ECO:0000259" key="9">
    <source>
        <dbReference type="Pfam" id="PF13613"/>
    </source>
</evidence>
<keyword evidence="5" id="KW-0479">Metal-binding</keyword>
<evidence type="ECO:0000313" key="11">
    <source>
        <dbReference type="Proteomes" id="UP001329430"/>
    </source>
</evidence>
<dbReference type="AlphaFoldDB" id="A0AAN7VSZ9"/>
<dbReference type="InterPro" id="IPR027805">
    <property type="entry name" value="Transposase_HTH_dom"/>
</dbReference>
<evidence type="ECO:0000256" key="6">
    <source>
        <dbReference type="ARBA" id="ARBA00022801"/>
    </source>
</evidence>
<reference evidence="10 11" key="1">
    <citation type="journal article" date="2024" name="Insects">
        <title>An Improved Chromosome-Level Genome Assembly of the Firefly Pyrocoelia pectoralis.</title>
        <authorList>
            <person name="Fu X."/>
            <person name="Meyer-Rochow V.B."/>
            <person name="Ballantyne L."/>
            <person name="Zhu X."/>
        </authorList>
    </citation>
    <scope>NUCLEOTIDE SEQUENCE [LARGE SCALE GENOMIC DNA]</scope>
    <source>
        <strain evidence="10">XCY_ONT2</strain>
    </source>
</reference>